<reference evidence="1" key="1">
    <citation type="submission" date="2020-06" db="EMBL/GenBank/DDBJ databases">
        <authorList>
            <person name="Li T."/>
            <person name="Hu X."/>
            <person name="Zhang T."/>
            <person name="Song X."/>
            <person name="Zhang H."/>
            <person name="Dai N."/>
            <person name="Sheng W."/>
            <person name="Hou X."/>
            <person name="Wei L."/>
        </authorList>
    </citation>
    <scope>NUCLEOTIDE SEQUENCE</scope>
    <source>
        <strain evidence="1">KEN1</strain>
        <tissue evidence="1">Leaf</tissue>
    </source>
</reference>
<name>A0AAW2U2I4_9LAMI</name>
<organism evidence="1">
    <name type="scientific">Sesamum latifolium</name>
    <dbReference type="NCBI Taxonomy" id="2727402"/>
    <lineage>
        <taxon>Eukaryota</taxon>
        <taxon>Viridiplantae</taxon>
        <taxon>Streptophyta</taxon>
        <taxon>Embryophyta</taxon>
        <taxon>Tracheophyta</taxon>
        <taxon>Spermatophyta</taxon>
        <taxon>Magnoliopsida</taxon>
        <taxon>eudicotyledons</taxon>
        <taxon>Gunneridae</taxon>
        <taxon>Pentapetalae</taxon>
        <taxon>asterids</taxon>
        <taxon>lamiids</taxon>
        <taxon>Lamiales</taxon>
        <taxon>Pedaliaceae</taxon>
        <taxon>Sesamum</taxon>
    </lineage>
</organism>
<protein>
    <submittedName>
        <fullName evidence="1">Uncharacterized protein</fullName>
    </submittedName>
</protein>
<sequence>MCCKNERDCPNDSMRHMKREENYRVYVFPAGLNQVLDEVRGRILGRKPLRPSMREVFSEIRRELTQVHPRNRKLGLVSRGFDSHKDRRKKPWCEHCRKPRHTKETCWKIHGKPSNLKKKELMEERFTP</sequence>
<dbReference type="PANTHER" id="PTHR34222:SF40">
    <property type="match status" value="1"/>
</dbReference>
<reference evidence="1" key="2">
    <citation type="journal article" date="2024" name="Plant">
        <title>Genomic evolution and insights into agronomic trait innovations of Sesamum species.</title>
        <authorList>
            <person name="Miao H."/>
            <person name="Wang L."/>
            <person name="Qu L."/>
            <person name="Liu H."/>
            <person name="Sun Y."/>
            <person name="Le M."/>
            <person name="Wang Q."/>
            <person name="Wei S."/>
            <person name="Zheng Y."/>
            <person name="Lin W."/>
            <person name="Duan Y."/>
            <person name="Cao H."/>
            <person name="Xiong S."/>
            <person name="Wang X."/>
            <person name="Wei L."/>
            <person name="Li C."/>
            <person name="Ma Q."/>
            <person name="Ju M."/>
            <person name="Zhao R."/>
            <person name="Li G."/>
            <person name="Mu C."/>
            <person name="Tian Q."/>
            <person name="Mei H."/>
            <person name="Zhang T."/>
            <person name="Gao T."/>
            <person name="Zhang H."/>
        </authorList>
    </citation>
    <scope>NUCLEOTIDE SEQUENCE</scope>
    <source>
        <strain evidence="1">KEN1</strain>
    </source>
</reference>
<dbReference type="AlphaFoldDB" id="A0AAW2U2I4"/>
<proteinExistence type="predicted"/>
<gene>
    <name evidence="1" type="ORF">Slati_3679400</name>
</gene>
<accession>A0AAW2U2I4</accession>
<evidence type="ECO:0000313" key="1">
    <source>
        <dbReference type="EMBL" id="KAL0410897.1"/>
    </source>
</evidence>
<comment type="caution">
    <text evidence="1">The sequence shown here is derived from an EMBL/GenBank/DDBJ whole genome shotgun (WGS) entry which is preliminary data.</text>
</comment>
<dbReference type="EMBL" id="JACGWN010000013">
    <property type="protein sequence ID" value="KAL0410897.1"/>
    <property type="molecule type" value="Genomic_DNA"/>
</dbReference>
<dbReference type="PANTHER" id="PTHR34222">
    <property type="entry name" value="GAG_PRE-INTEGRS DOMAIN-CONTAINING PROTEIN"/>
    <property type="match status" value="1"/>
</dbReference>